<keyword evidence="2" id="KW-1185">Reference proteome</keyword>
<dbReference type="EMBL" id="MBFS01003804">
    <property type="protein sequence ID" value="PVU84875.1"/>
    <property type="molecule type" value="Genomic_DNA"/>
</dbReference>
<organism evidence="1 2">
    <name type="scientific">Smittium megazygosporum</name>
    <dbReference type="NCBI Taxonomy" id="133381"/>
    <lineage>
        <taxon>Eukaryota</taxon>
        <taxon>Fungi</taxon>
        <taxon>Fungi incertae sedis</taxon>
        <taxon>Zoopagomycota</taxon>
        <taxon>Kickxellomycotina</taxon>
        <taxon>Harpellomycetes</taxon>
        <taxon>Harpellales</taxon>
        <taxon>Legeriomycetaceae</taxon>
        <taxon>Smittium</taxon>
    </lineage>
</organism>
<protein>
    <submittedName>
        <fullName evidence="1">Uncharacterized protein</fullName>
    </submittedName>
</protein>
<accession>A0A2T9XXT5</accession>
<reference evidence="1 2" key="1">
    <citation type="journal article" date="2018" name="MBio">
        <title>Comparative Genomics Reveals the Core Gene Toolbox for the Fungus-Insect Symbiosis.</title>
        <authorList>
            <person name="Wang Y."/>
            <person name="Stata M."/>
            <person name="Wang W."/>
            <person name="Stajich J.E."/>
            <person name="White M.M."/>
            <person name="Moncalvo J.M."/>
        </authorList>
    </citation>
    <scope>NUCLEOTIDE SEQUENCE [LARGE SCALE GENOMIC DNA]</scope>
    <source>
        <strain evidence="1 2">SC-DP-2</strain>
    </source>
</reference>
<sequence length="53" mass="5995">MSTSRNFKVNTYLSLSKNYSILTSNCKDVDDLFLEILDLFDSLEISLKTLSSA</sequence>
<dbReference type="AlphaFoldDB" id="A0A2T9XXT5"/>
<name>A0A2T9XXT5_9FUNG</name>
<comment type="caution">
    <text evidence="1">The sequence shown here is derived from an EMBL/GenBank/DDBJ whole genome shotgun (WGS) entry which is preliminary data.</text>
</comment>
<proteinExistence type="predicted"/>
<evidence type="ECO:0000313" key="1">
    <source>
        <dbReference type="EMBL" id="PVU84875.1"/>
    </source>
</evidence>
<feature type="non-terminal residue" evidence="1">
    <location>
        <position position="53"/>
    </location>
</feature>
<dbReference type="Proteomes" id="UP000245609">
    <property type="component" value="Unassembled WGS sequence"/>
</dbReference>
<evidence type="ECO:0000313" key="2">
    <source>
        <dbReference type="Proteomes" id="UP000245609"/>
    </source>
</evidence>
<gene>
    <name evidence="1" type="ORF">BB560_007246</name>
</gene>